<keyword evidence="11" id="KW-1185">Reference proteome</keyword>
<dbReference type="InterPro" id="IPR013685">
    <property type="entry name" value="POTRA_FtsQ_type"/>
</dbReference>
<dbReference type="PANTHER" id="PTHR37820:SF1">
    <property type="entry name" value="CELL DIVISION PROTEIN FTSQ"/>
    <property type="match status" value="1"/>
</dbReference>
<dbReference type="RefSeq" id="WP_090437734.1">
    <property type="nucleotide sequence ID" value="NZ_FOHU01000001.1"/>
</dbReference>
<keyword evidence="7" id="KW-0131">Cell cycle</keyword>
<keyword evidence="6 8" id="KW-0472">Membrane</keyword>
<dbReference type="Gene3D" id="3.10.20.310">
    <property type="entry name" value="membrane protein fhac"/>
    <property type="match status" value="1"/>
</dbReference>
<evidence type="ECO:0000256" key="8">
    <source>
        <dbReference type="SAM" id="Phobius"/>
    </source>
</evidence>
<dbReference type="PROSITE" id="PS51779">
    <property type="entry name" value="POTRA"/>
    <property type="match status" value="1"/>
</dbReference>
<sequence>MEYTEIKREKKRRRRKIRKILTGIFLIMVFILWSVYFLLKSDLFNLKIISIEGNKTLAEEEIIEMAELYTNRNIYQYSLSDLQAKVKSHPFVEDAIIKRKIPKTIIITVREREKYAIIPYMGTFIYIDHNKVVLKISDSYLEEDLILITGVDFNSFKLGDVVDIKNPQLLSFVMGFIEASKMTSIIDRISEINIGQEAYIKLITFDGIEILLADTQDPAYSTLALKEVLTNLYTRDIKNVIVDMRYKGQISIRNREHWEED</sequence>
<accession>A0A1H9Y735</accession>
<gene>
    <name evidence="10" type="ORF">SAMN05660297_00077</name>
</gene>
<evidence type="ECO:0000256" key="7">
    <source>
        <dbReference type="ARBA" id="ARBA00023306"/>
    </source>
</evidence>
<dbReference type="PANTHER" id="PTHR37820">
    <property type="entry name" value="CELL DIVISION PROTEIN DIVIB"/>
    <property type="match status" value="1"/>
</dbReference>
<dbReference type="OrthoDB" id="1748794at2"/>
<evidence type="ECO:0000256" key="4">
    <source>
        <dbReference type="ARBA" id="ARBA00022692"/>
    </source>
</evidence>
<evidence type="ECO:0000256" key="1">
    <source>
        <dbReference type="ARBA" id="ARBA00004370"/>
    </source>
</evidence>
<dbReference type="Proteomes" id="UP000199568">
    <property type="component" value="Unassembled WGS sequence"/>
</dbReference>
<evidence type="ECO:0000256" key="6">
    <source>
        <dbReference type="ARBA" id="ARBA00023136"/>
    </source>
</evidence>
<dbReference type="AlphaFoldDB" id="A0A1H9Y735"/>
<comment type="subcellular location">
    <subcellularLocation>
        <location evidence="1">Membrane</location>
    </subcellularLocation>
</comment>
<keyword evidence="4 8" id="KW-0812">Transmembrane</keyword>
<dbReference type="STRING" id="426128.SAMN05660297_00077"/>
<keyword evidence="2" id="KW-1003">Cell membrane</keyword>
<keyword evidence="3 10" id="KW-0132">Cell division</keyword>
<proteinExistence type="predicted"/>
<evidence type="ECO:0000313" key="11">
    <source>
        <dbReference type="Proteomes" id="UP000199568"/>
    </source>
</evidence>
<dbReference type="GO" id="GO:0005886">
    <property type="term" value="C:plasma membrane"/>
    <property type="evidence" value="ECO:0007669"/>
    <property type="project" value="TreeGrafter"/>
</dbReference>
<feature type="transmembrane region" description="Helical" evidence="8">
    <location>
        <begin position="20"/>
        <end position="39"/>
    </location>
</feature>
<reference evidence="10 11" key="1">
    <citation type="submission" date="2016-10" db="EMBL/GenBank/DDBJ databases">
        <authorList>
            <person name="de Groot N.N."/>
        </authorList>
    </citation>
    <scope>NUCLEOTIDE SEQUENCE [LARGE SCALE GENOMIC DNA]</scope>
    <source>
        <strain evidence="10 11">DSM 18979</strain>
    </source>
</reference>
<name>A0A1H9Y735_9FIRM</name>
<evidence type="ECO:0000256" key="2">
    <source>
        <dbReference type="ARBA" id="ARBA00022475"/>
    </source>
</evidence>
<evidence type="ECO:0000313" key="10">
    <source>
        <dbReference type="EMBL" id="SES64713.1"/>
    </source>
</evidence>
<keyword evidence="5 8" id="KW-1133">Transmembrane helix</keyword>
<evidence type="ECO:0000259" key="9">
    <source>
        <dbReference type="PROSITE" id="PS51779"/>
    </source>
</evidence>
<dbReference type="InterPro" id="IPR034746">
    <property type="entry name" value="POTRA"/>
</dbReference>
<dbReference type="Pfam" id="PF08478">
    <property type="entry name" value="POTRA_1"/>
    <property type="match status" value="1"/>
</dbReference>
<dbReference type="InterPro" id="IPR050487">
    <property type="entry name" value="FtsQ_DivIB"/>
</dbReference>
<organism evidence="10 11">
    <name type="scientific">Natronincola peptidivorans</name>
    <dbReference type="NCBI Taxonomy" id="426128"/>
    <lineage>
        <taxon>Bacteria</taxon>
        <taxon>Bacillati</taxon>
        <taxon>Bacillota</taxon>
        <taxon>Clostridia</taxon>
        <taxon>Peptostreptococcales</taxon>
        <taxon>Natronincolaceae</taxon>
        <taxon>Natronincola</taxon>
    </lineage>
</organism>
<protein>
    <submittedName>
        <fullName evidence="10">Cell division protein FtsQ</fullName>
    </submittedName>
</protein>
<feature type="domain" description="POTRA" evidence="9">
    <location>
        <begin position="44"/>
        <end position="112"/>
    </location>
</feature>
<dbReference type="GO" id="GO:0051301">
    <property type="term" value="P:cell division"/>
    <property type="evidence" value="ECO:0007669"/>
    <property type="project" value="UniProtKB-KW"/>
</dbReference>
<dbReference type="EMBL" id="FOHU01000001">
    <property type="protein sequence ID" value="SES64713.1"/>
    <property type="molecule type" value="Genomic_DNA"/>
</dbReference>
<evidence type="ECO:0000256" key="3">
    <source>
        <dbReference type="ARBA" id="ARBA00022618"/>
    </source>
</evidence>
<evidence type="ECO:0000256" key="5">
    <source>
        <dbReference type="ARBA" id="ARBA00022989"/>
    </source>
</evidence>